<dbReference type="AlphaFoldDB" id="A0AAU7JP80"/>
<evidence type="ECO:0000259" key="1">
    <source>
        <dbReference type="Pfam" id="PF22688"/>
    </source>
</evidence>
<dbReference type="PANTHER" id="PTHR30050">
    <property type="entry name" value="CHROMOSOMAL REPLICATION INITIATOR PROTEIN DNAA"/>
    <property type="match status" value="1"/>
</dbReference>
<dbReference type="Pfam" id="PF22688">
    <property type="entry name" value="Hda_lid"/>
    <property type="match status" value="1"/>
</dbReference>
<proteinExistence type="predicted"/>
<dbReference type="GO" id="GO:0006270">
    <property type="term" value="P:DNA replication initiation"/>
    <property type="evidence" value="ECO:0007669"/>
    <property type="project" value="TreeGrafter"/>
</dbReference>
<organism evidence="2">
    <name type="scientific">Alsobacter sp. KACC 23698</name>
    <dbReference type="NCBI Taxonomy" id="3149229"/>
    <lineage>
        <taxon>Bacteria</taxon>
        <taxon>Pseudomonadati</taxon>
        <taxon>Pseudomonadota</taxon>
        <taxon>Alphaproteobacteria</taxon>
        <taxon>Hyphomicrobiales</taxon>
        <taxon>Alsobacteraceae</taxon>
        <taxon>Alsobacter</taxon>
    </lineage>
</organism>
<sequence>MSVTEKPRQLALDLPVDAGLDVEDFLVSASNEAAFDVLERWPDWPDSVLLLIGPPGSGKSHCAAIWAKRSHAWTVARAALRLPDVPHLASAGALVIEDCDAMQGQEDALFHLLNIARERKSSLLLTARTPPSDWGLATADLLSRLRLAPTATLGEPDDALVRAVLVKMFIERQLVVDTSVVEYLALRIDRSIAAAQAVVETLDREGLARGRRITRPLAAEILKIRDGDEPG</sequence>
<dbReference type="SUPFAM" id="SSF52540">
    <property type="entry name" value="P-loop containing nucleoside triphosphate hydrolases"/>
    <property type="match status" value="1"/>
</dbReference>
<name>A0AAU7JP80_9HYPH</name>
<accession>A0AAU7JP80</accession>
<dbReference type="Gene3D" id="1.10.8.60">
    <property type="match status" value="1"/>
</dbReference>
<dbReference type="Gene3D" id="3.40.50.300">
    <property type="entry name" value="P-loop containing nucleotide triphosphate hydrolases"/>
    <property type="match status" value="1"/>
</dbReference>
<dbReference type="EMBL" id="CP157484">
    <property type="protein sequence ID" value="XBO41754.1"/>
    <property type="molecule type" value="Genomic_DNA"/>
</dbReference>
<evidence type="ECO:0000313" key="2">
    <source>
        <dbReference type="EMBL" id="XBO41754.1"/>
    </source>
</evidence>
<reference evidence="2" key="1">
    <citation type="submission" date="2024-05" db="EMBL/GenBank/DDBJ databases">
        <authorList>
            <person name="Kim S."/>
            <person name="Heo J."/>
            <person name="Choi H."/>
            <person name="Choi Y."/>
            <person name="Kwon S.-W."/>
            <person name="Kim Y."/>
        </authorList>
    </citation>
    <scope>NUCLEOTIDE SEQUENCE</scope>
    <source>
        <strain evidence="2">KACC 23698</strain>
    </source>
</reference>
<dbReference type="InterPro" id="IPR027417">
    <property type="entry name" value="P-loop_NTPase"/>
</dbReference>
<dbReference type="GO" id="GO:0003688">
    <property type="term" value="F:DNA replication origin binding"/>
    <property type="evidence" value="ECO:0007669"/>
    <property type="project" value="TreeGrafter"/>
</dbReference>
<feature type="domain" description="Hda lid" evidence="1">
    <location>
        <begin position="165"/>
        <end position="222"/>
    </location>
</feature>
<gene>
    <name evidence="2" type="ORF">ABEG18_12425</name>
</gene>
<dbReference type="PANTHER" id="PTHR30050:SF5">
    <property type="entry name" value="DNAA REGULATORY INACTIVATOR HDA"/>
    <property type="match status" value="1"/>
</dbReference>
<dbReference type="InterPro" id="IPR055199">
    <property type="entry name" value="Hda_lid"/>
</dbReference>
<dbReference type="GO" id="GO:0005886">
    <property type="term" value="C:plasma membrane"/>
    <property type="evidence" value="ECO:0007669"/>
    <property type="project" value="TreeGrafter"/>
</dbReference>
<protein>
    <submittedName>
        <fullName evidence="2">DnaA/Hda family protein</fullName>
    </submittedName>
</protein>